<evidence type="ECO:0008006" key="3">
    <source>
        <dbReference type="Google" id="ProtNLM"/>
    </source>
</evidence>
<gene>
    <name evidence="1" type="ORF">CCMA1212_010419</name>
</gene>
<sequence length="130" mass="14277">MPTQLVRLLVVVGEPGVGRLHVARVFQQLCDIAFEFCQKAAGEREIAPEVDGRHLGLVPLAVPRDLLRDGTPLQAPPPNQILGIEEELGELVIYGGANFRNPVRAIVAGMVPREFPKIHSMRLRRSADPT</sequence>
<protein>
    <recommendedName>
        <fullName evidence="3">ATPase AAA-type core domain-containing protein</fullName>
    </recommendedName>
</protein>
<accession>A0ABY2GQF1</accession>
<evidence type="ECO:0000313" key="2">
    <source>
        <dbReference type="Proteomes" id="UP001642720"/>
    </source>
</evidence>
<dbReference type="Proteomes" id="UP001642720">
    <property type="component" value="Unassembled WGS sequence"/>
</dbReference>
<dbReference type="RefSeq" id="XP_073554037.1">
    <property type="nucleotide sequence ID" value="XM_073707466.1"/>
</dbReference>
<organism evidence="1 2">
    <name type="scientific">Trichoderma ghanense</name>
    <dbReference type="NCBI Taxonomy" id="65468"/>
    <lineage>
        <taxon>Eukaryota</taxon>
        <taxon>Fungi</taxon>
        <taxon>Dikarya</taxon>
        <taxon>Ascomycota</taxon>
        <taxon>Pezizomycotina</taxon>
        <taxon>Sordariomycetes</taxon>
        <taxon>Hypocreomycetidae</taxon>
        <taxon>Hypocreales</taxon>
        <taxon>Hypocreaceae</taxon>
        <taxon>Trichoderma</taxon>
    </lineage>
</organism>
<dbReference type="EMBL" id="PPTA01000026">
    <property type="protein sequence ID" value="TFA97835.1"/>
    <property type="molecule type" value="Genomic_DNA"/>
</dbReference>
<dbReference type="GeneID" id="300581916"/>
<keyword evidence="2" id="KW-1185">Reference proteome</keyword>
<proteinExistence type="predicted"/>
<evidence type="ECO:0000313" key="1">
    <source>
        <dbReference type="EMBL" id="TFA97835.1"/>
    </source>
</evidence>
<reference evidence="1 2" key="1">
    <citation type="submission" date="2018-01" db="EMBL/GenBank/DDBJ databases">
        <title>Genome characterization of the sugarcane-associated fungus Trichoderma ghanense CCMA-1212 and their application in lignocelulose bioconversion.</title>
        <authorList>
            <person name="Steindorff A.S."/>
            <person name="Mendes T.D."/>
            <person name="Vilela E.S.D."/>
            <person name="Rodrigues D.S."/>
            <person name="Formighieri E.F."/>
            <person name="Melo I.S."/>
            <person name="Favaro L.C.L."/>
        </authorList>
    </citation>
    <scope>NUCLEOTIDE SEQUENCE [LARGE SCALE GENOMIC DNA]</scope>
    <source>
        <strain evidence="1 2">CCMA-1212</strain>
    </source>
</reference>
<name>A0ABY2GQF1_9HYPO</name>
<comment type="caution">
    <text evidence="1">The sequence shown here is derived from an EMBL/GenBank/DDBJ whole genome shotgun (WGS) entry which is preliminary data.</text>
</comment>